<dbReference type="GO" id="GO:0016491">
    <property type="term" value="F:oxidoreductase activity"/>
    <property type="evidence" value="ECO:0007669"/>
    <property type="project" value="UniProtKB-KW"/>
</dbReference>
<protein>
    <submittedName>
        <fullName evidence="3">Pyridine nucleotide-disulfide oxidoreductase</fullName>
    </submittedName>
</protein>
<dbReference type="InterPro" id="IPR050097">
    <property type="entry name" value="Ferredoxin-NADP_redctase_2"/>
</dbReference>
<comment type="caution">
    <text evidence="3">The sequence shown here is derived from an EMBL/GenBank/DDBJ whole genome shotgun (WGS) entry which is preliminary data.</text>
</comment>
<sequence length="319" mass="35295">MSKIYNIAIIGGGPGGIASAVESVILGIKDVILFEKGEGHSTTIRKFYKDNKRVDKDYKGQKIELNGNIYFCDGTKESTLDLFDEIIQKNYFEAKFQTEVESIKKDGDFFIIHTTNNTEIKAKFIIISIGKMGQPNKPSYPIPSSIRSLVNFNPNSVLPNEHILVVGGGNSAVEYACVLSESNPLTLNYRRNEFSRINQINKDNLQNCIDSRKITPKLGVDIESLEDKNGKPKVNFTDGSSSVFDRIIYAIGGMAPVDFLKKCGLELDEHGVPKIDENHQSSVEKIYIAGDILYKNGGSIAAALNHGFHIVQEINSKLS</sequence>
<gene>
    <name evidence="3" type="ORF">B6S12_02325</name>
</gene>
<name>A0A2W6MXI9_9HELI</name>
<dbReference type="SUPFAM" id="SSF51905">
    <property type="entry name" value="FAD/NAD(P)-binding domain"/>
    <property type="match status" value="1"/>
</dbReference>
<dbReference type="Proteomes" id="UP000249746">
    <property type="component" value="Unassembled WGS sequence"/>
</dbReference>
<dbReference type="PRINTS" id="PR00469">
    <property type="entry name" value="PNDRDTASEII"/>
</dbReference>
<keyword evidence="1" id="KW-0285">Flavoprotein</keyword>
<reference evidence="3 4" key="1">
    <citation type="submission" date="2017-03" db="EMBL/GenBank/DDBJ databases">
        <title>Genomic and clinical evidence uncovers the enterohepatic species Helicobacter valdiviensis as a potential human intestinal pathogen.</title>
        <authorList>
            <person name="Fresia P."/>
            <person name="Jara R."/>
            <person name="Sierra R."/>
            <person name="Ferres I."/>
            <person name="Greif G."/>
            <person name="Iraola G."/>
            <person name="Collado L."/>
        </authorList>
    </citation>
    <scope>NUCLEOTIDE SEQUENCE [LARGE SCALE GENOMIC DNA]</scope>
    <source>
        <strain evidence="3 4">WBE14</strain>
    </source>
</reference>
<dbReference type="EMBL" id="NBIU01000004">
    <property type="protein sequence ID" value="PZT48699.1"/>
    <property type="molecule type" value="Genomic_DNA"/>
</dbReference>
<accession>A0A2W6MXI9</accession>
<evidence type="ECO:0000313" key="3">
    <source>
        <dbReference type="EMBL" id="PZT48699.1"/>
    </source>
</evidence>
<organism evidence="3 4">
    <name type="scientific">Helicobacter valdiviensis</name>
    <dbReference type="NCBI Taxonomy" id="1458358"/>
    <lineage>
        <taxon>Bacteria</taxon>
        <taxon>Pseudomonadati</taxon>
        <taxon>Campylobacterota</taxon>
        <taxon>Epsilonproteobacteria</taxon>
        <taxon>Campylobacterales</taxon>
        <taxon>Helicobacteraceae</taxon>
        <taxon>Helicobacter</taxon>
    </lineage>
</organism>
<dbReference type="Gene3D" id="3.50.50.60">
    <property type="entry name" value="FAD/NAD(P)-binding domain"/>
    <property type="match status" value="2"/>
</dbReference>
<dbReference type="PRINTS" id="PR00368">
    <property type="entry name" value="FADPNR"/>
</dbReference>
<dbReference type="Pfam" id="PF13738">
    <property type="entry name" value="Pyr_redox_3"/>
    <property type="match status" value="1"/>
</dbReference>
<evidence type="ECO:0000256" key="1">
    <source>
        <dbReference type="ARBA" id="ARBA00022630"/>
    </source>
</evidence>
<dbReference type="PANTHER" id="PTHR48105">
    <property type="entry name" value="THIOREDOXIN REDUCTASE 1-RELATED-RELATED"/>
    <property type="match status" value="1"/>
</dbReference>
<keyword evidence="2" id="KW-0560">Oxidoreductase</keyword>
<proteinExistence type="predicted"/>
<dbReference type="RefSeq" id="WP_111229219.1">
    <property type="nucleotide sequence ID" value="NZ_NBIU01000004.1"/>
</dbReference>
<evidence type="ECO:0000256" key="2">
    <source>
        <dbReference type="ARBA" id="ARBA00023002"/>
    </source>
</evidence>
<dbReference type="OrthoDB" id="9778740at2"/>
<dbReference type="AlphaFoldDB" id="A0A2W6MXI9"/>
<evidence type="ECO:0000313" key="4">
    <source>
        <dbReference type="Proteomes" id="UP000249746"/>
    </source>
</evidence>
<dbReference type="InterPro" id="IPR036188">
    <property type="entry name" value="FAD/NAD-bd_sf"/>
</dbReference>
<keyword evidence="4" id="KW-1185">Reference proteome</keyword>